<evidence type="ECO:0000256" key="5">
    <source>
        <dbReference type="ARBA" id="ARBA00023242"/>
    </source>
</evidence>
<proteinExistence type="inferred from homology"/>
<dbReference type="PANTHER" id="PTHR12691:SF10">
    <property type="entry name" value="MEDIATOR OF RNA POLYMERASE II TRANSCRIPTION SUBUNIT 23"/>
    <property type="match status" value="1"/>
</dbReference>
<accession>A0A8T2QN45</accession>
<sequence length="450" mass="49714">MDMGTRAIPLQTLKIVVQELFDLYLGGPRSIKNEDSGRDSIIFPAPKRVSATSKPRTPNSDQSLSDFKNLQSQFPDQEQLRIVVEPMLATLLASCSAHMVQVEFLLSVVQTLSKLKILNWDSFLILLLKAALAMELSGQGRSSVQSSTGPVQPGSGGLSTVSSVAGQPSVGMLQVSPPPPASPASERIRSPSYSSVDPLVNQSPAKVSDHASSGLSARITSGQQSFKVASWLRQVVCKVILLGTDLANLHPLTCLEVLSQIVQWINSWDVGDTGVNLEDRLWRSFQKQYEEKEWLYSCLKVIRVFINESKGLVPFYALLHNRTQVQIENWPDNELLFYFYLEVHQRRDRMASLIQSLDQHLQCPTFATARVADAAEKRRSSFHTIGYSEPGGKVVFLEETNAGASESPKRRPHRCRVIPRGSIDSTPDTSIEDFSAQGYGDNSSQNTVPD</sequence>
<evidence type="ECO:0000313" key="8">
    <source>
        <dbReference type="Proteomes" id="UP000825935"/>
    </source>
</evidence>
<keyword evidence="5" id="KW-0539">Nucleus</keyword>
<comment type="caution">
    <text evidence="7">The sequence shown here is derived from an EMBL/GenBank/DDBJ whole genome shotgun (WGS) entry which is preliminary data.</text>
</comment>
<feature type="region of interest" description="Disordered" evidence="6">
    <location>
        <begin position="401"/>
        <end position="450"/>
    </location>
</feature>
<dbReference type="InterPro" id="IPR021629">
    <property type="entry name" value="Mediator_Med23"/>
</dbReference>
<dbReference type="GO" id="GO:0010628">
    <property type="term" value="P:positive regulation of gene expression"/>
    <property type="evidence" value="ECO:0007669"/>
    <property type="project" value="TreeGrafter"/>
</dbReference>
<dbReference type="GO" id="GO:0016592">
    <property type="term" value="C:mediator complex"/>
    <property type="evidence" value="ECO:0007669"/>
    <property type="project" value="TreeGrafter"/>
</dbReference>
<dbReference type="EMBL" id="CM035438">
    <property type="protein sequence ID" value="KAH7285427.1"/>
    <property type="molecule type" value="Genomic_DNA"/>
</dbReference>
<dbReference type="GO" id="GO:0005667">
    <property type="term" value="C:transcription regulator complex"/>
    <property type="evidence" value="ECO:0007669"/>
    <property type="project" value="TreeGrafter"/>
</dbReference>
<evidence type="ECO:0000256" key="3">
    <source>
        <dbReference type="ARBA" id="ARBA00023015"/>
    </source>
</evidence>
<evidence type="ECO:0000313" key="7">
    <source>
        <dbReference type="EMBL" id="KAH7285427.1"/>
    </source>
</evidence>
<dbReference type="AlphaFoldDB" id="A0A8T2QN45"/>
<evidence type="ECO:0000256" key="2">
    <source>
        <dbReference type="ARBA" id="ARBA00010222"/>
    </source>
</evidence>
<feature type="compositionally biased region" description="Polar residues" evidence="6">
    <location>
        <begin position="141"/>
        <end position="150"/>
    </location>
</feature>
<comment type="subcellular location">
    <subcellularLocation>
        <location evidence="1">Nucleus</location>
    </subcellularLocation>
</comment>
<gene>
    <name evidence="7" type="ORF">KP509_33G028100</name>
</gene>
<comment type="similarity">
    <text evidence="2">Belongs to the Mediator complex subunit 23 family.</text>
</comment>
<keyword evidence="4" id="KW-0804">Transcription</keyword>
<organism evidence="7 8">
    <name type="scientific">Ceratopteris richardii</name>
    <name type="common">Triangle waterfern</name>
    <dbReference type="NCBI Taxonomy" id="49495"/>
    <lineage>
        <taxon>Eukaryota</taxon>
        <taxon>Viridiplantae</taxon>
        <taxon>Streptophyta</taxon>
        <taxon>Embryophyta</taxon>
        <taxon>Tracheophyta</taxon>
        <taxon>Polypodiopsida</taxon>
        <taxon>Polypodiidae</taxon>
        <taxon>Polypodiales</taxon>
        <taxon>Pteridineae</taxon>
        <taxon>Pteridaceae</taxon>
        <taxon>Parkerioideae</taxon>
        <taxon>Ceratopteris</taxon>
    </lineage>
</organism>
<evidence type="ECO:0000256" key="1">
    <source>
        <dbReference type="ARBA" id="ARBA00004123"/>
    </source>
</evidence>
<dbReference type="GO" id="GO:0006357">
    <property type="term" value="P:regulation of transcription by RNA polymerase II"/>
    <property type="evidence" value="ECO:0007669"/>
    <property type="project" value="TreeGrafter"/>
</dbReference>
<reference evidence="7" key="1">
    <citation type="submission" date="2021-08" db="EMBL/GenBank/DDBJ databases">
        <title>WGS assembly of Ceratopteris richardii.</title>
        <authorList>
            <person name="Marchant D.B."/>
            <person name="Chen G."/>
            <person name="Jenkins J."/>
            <person name="Shu S."/>
            <person name="Leebens-Mack J."/>
            <person name="Grimwood J."/>
            <person name="Schmutz J."/>
            <person name="Soltis P."/>
            <person name="Soltis D."/>
            <person name="Chen Z.-H."/>
        </authorList>
    </citation>
    <scope>NUCLEOTIDE SEQUENCE</scope>
    <source>
        <strain evidence="7">Whitten #5841</strain>
        <tissue evidence="7">Leaf</tissue>
    </source>
</reference>
<dbReference type="PANTHER" id="PTHR12691">
    <property type="entry name" value="MEDIATOR OF RNA POLYMERASE II TRANSCRIPTION SUBUNIT 23"/>
    <property type="match status" value="1"/>
</dbReference>
<evidence type="ECO:0000256" key="4">
    <source>
        <dbReference type="ARBA" id="ARBA00023163"/>
    </source>
</evidence>
<protein>
    <submittedName>
        <fullName evidence="7">Uncharacterized protein</fullName>
    </submittedName>
</protein>
<evidence type="ECO:0000256" key="6">
    <source>
        <dbReference type="SAM" id="MobiDB-lite"/>
    </source>
</evidence>
<name>A0A8T2QN45_CERRI</name>
<feature type="compositionally biased region" description="Polar residues" evidence="6">
    <location>
        <begin position="440"/>
        <end position="450"/>
    </location>
</feature>
<dbReference type="Proteomes" id="UP000825935">
    <property type="component" value="Chromosome 33"/>
</dbReference>
<dbReference type="OrthoDB" id="9982951at2759"/>
<feature type="region of interest" description="Disordered" evidence="6">
    <location>
        <begin position="141"/>
        <end position="207"/>
    </location>
</feature>
<keyword evidence="3" id="KW-0805">Transcription regulation</keyword>
<keyword evidence="8" id="KW-1185">Reference proteome</keyword>